<keyword evidence="1" id="KW-0378">Hydrolase</keyword>
<protein>
    <submittedName>
        <fullName evidence="1">Restriction endonuclease</fullName>
    </submittedName>
</protein>
<dbReference type="GO" id="GO:0004519">
    <property type="term" value="F:endonuclease activity"/>
    <property type="evidence" value="ECO:0007669"/>
    <property type="project" value="UniProtKB-KW"/>
</dbReference>
<sequence length="224" mass="25755">MREPSILEKWEISEEKLTDLVDKNPSLRGMILGYVAEDKFHELFLEDERVKEVSKDDDHDRKKKGDRTFIYKGKKFTVEVKSLQTAMCKKNEDGTYSGKAQVDGSDRRIVKFPDDSELNTTLLLKGEFDLLAVNCFAFGEGWKFAFAKNSDLPTSTFKKYTEEQRKQLIASLIPVTWPPKPPFSDDPFHLLDEMIAAPEEEPVIEESSELKEVKEDIDVVRVKS</sequence>
<gene>
    <name evidence="1" type="ORF">GDL23_22755</name>
</gene>
<proteinExistence type="predicted"/>
<reference evidence="1" key="2">
    <citation type="submission" date="2019-10" db="EMBL/GenBank/DDBJ databases">
        <authorList>
            <consortium name="NCBI Pathogen Detection Project"/>
        </authorList>
    </citation>
    <scope>NUCLEOTIDE SEQUENCE</scope>
    <source>
        <strain evidence="1">BCW_6535</strain>
    </source>
</reference>
<keyword evidence="1" id="KW-0255">Endonuclease</keyword>
<name>A0A6V9YY10_SALER</name>
<reference evidence="1" key="1">
    <citation type="journal article" date="2018" name="Genome Biol.">
        <title>SKESA: strategic k-mer extension for scrupulous assemblies.</title>
        <authorList>
            <person name="Souvorov A."/>
            <person name="Agarwala R."/>
            <person name="Lipman D.J."/>
        </authorList>
    </citation>
    <scope>NUCLEOTIDE SEQUENCE</scope>
    <source>
        <strain evidence="1">BCW_6535</strain>
    </source>
</reference>
<dbReference type="AlphaFoldDB" id="A0A6V9YY10"/>
<keyword evidence="1" id="KW-0540">Nuclease</keyword>
<accession>A0A6V9YY10</accession>
<dbReference type="EMBL" id="DAAAJJ010000044">
    <property type="protein sequence ID" value="HAA0743913.1"/>
    <property type="molecule type" value="Genomic_DNA"/>
</dbReference>
<organism evidence="1">
    <name type="scientific">Salmonella enterica</name>
    <name type="common">Salmonella choleraesuis</name>
    <dbReference type="NCBI Taxonomy" id="28901"/>
    <lineage>
        <taxon>Bacteria</taxon>
        <taxon>Pseudomonadati</taxon>
        <taxon>Pseudomonadota</taxon>
        <taxon>Gammaproteobacteria</taxon>
        <taxon>Enterobacterales</taxon>
        <taxon>Enterobacteriaceae</taxon>
        <taxon>Salmonella</taxon>
    </lineage>
</organism>
<comment type="caution">
    <text evidence="1">The sequence shown here is derived from an EMBL/GenBank/DDBJ whole genome shotgun (WGS) entry which is preliminary data.</text>
</comment>
<evidence type="ECO:0000313" key="1">
    <source>
        <dbReference type="EMBL" id="HAA0743913.1"/>
    </source>
</evidence>